<dbReference type="PROSITE" id="PS50928">
    <property type="entry name" value="ABC_TM1"/>
    <property type="match status" value="1"/>
</dbReference>
<dbReference type="AlphaFoldDB" id="A0A7C5KBA8"/>
<dbReference type="CDD" id="cd06261">
    <property type="entry name" value="TM_PBP2"/>
    <property type="match status" value="1"/>
</dbReference>
<evidence type="ECO:0000259" key="6">
    <source>
        <dbReference type="PROSITE" id="PS50928"/>
    </source>
</evidence>
<comment type="similarity">
    <text evidence="5">Belongs to the binding-protein-dependent transport system permease family.</text>
</comment>
<dbReference type="SUPFAM" id="SSF161098">
    <property type="entry name" value="MetI-like"/>
    <property type="match status" value="1"/>
</dbReference>
<evidence type="ECO:0000256" key="3">
    <source>
        <dbReference type="ARBA" id="ARBA00022989"/>
    </source>
</evidence>
<feature type="domain" description="ABC transmembrane type-1" evidence="6">
    <location>
        <begin position="62"/>
        <end position="264"/>
    </location>
</feature>
<dbReference type="Pfam" id="PF00528">
    <property type="entry name" value="BPD_transp_1"/>
    <property type="match status" value="1"/>
</dbReference>
<dbReference type="InterPro" id="IPR051408">
    <property type="entry name" value="Phosphate_transprt_permease"/>
</dbReference>
<keyword evidence="5" id="KW-0813">Transport</keyword>
<evidence type="ECO:0000256" key="4">
    <source>
        <dbReference type="ARBA" id="ARBA00023136"/>
    </source>
</evidence>
<evidence type="ECO:0000256" key="2">
    <source>
        <dbReference type="ARBA" id="ARBA00022692"/>
    </source>
</evidence>
<feature type="transmembrane region" description="Helical" evidence="5">
    <location>
        <begin position="186"/>
        <end position="208"/>
    </location>
</feature>
<reference evidence="7" key="1">
    <citation type="journal article" date="2020" name="mSystems">
        <title>Genome- and Community-Level Interaction Insights into Carbon Utilization and Element Cycling Functions of Hydrothermarchaeota in Hydrothermal Sediment.</title>
        <authorList>
            <person name="Zhou Z."/>
            <person name="Liu Y."/>
            <person name="Xu W."/>
            <person name="Pan J."/>
            <person name="Luo Z.H."/>
            <person name="Li M."/>
        </authorList>
    </citation>
    <scope>NUCLEOTIDE SEQUENCE [LARGE SCALE GENOMIC DNA]</scope>
    <source>
        <strain evidence="7">SpSt-1019</strain>
    </source>
</reference>
<gene>
    <name evidence="7" type="ORF">ENL70_03320</name>
</gene>
<feature type="transmembrane region" description="Helical" evidence="5">
    <location>
        <begin position="245"/>
        <end position="265"/>
    </location>
</feature>
<feature type="transmembrane region" description="Helical" evidence="5">
    <location>
        <begin position="12"/>
        <end position="32"/>
    </location>
</feature>
<dbReference type="GO" id="GO:0005886">
    <property type="term" value="C:plasma membrane"/>
    <property type="evidence" value="ECO:0007669"/>
    <property type="project" value="UniProtKB-SubCell"/>
</dbReference>
<keyword evidence="4 5" id="KW-0472">Membrane</keyword>
<keyword evidence="3 5" id="KW-1133">Transmembrane helix</keyword>
<feature type="transmembrane region" description="Helical" evidence="5">
    <location>
        <begin position="128"/>
        <end position="148"/>
    </location>
</feature>
<comment type="subcellular location">
    <subcellularLocation>
        <location evidence="1 5">Cell membrane</location>
        <topology evidence="1 5">Multi-pass membrane protein</topology>
    </subcellularLocation>
</comment>
<evidence type="ECO:0000313" key="7">
    <source>
        <dbReference type="EMBL" id="HHI65564.1"/>
    </source>
</evidence>
<accession>A0A7C5KBA8</accession>
<comment type="caution">
    <text evidence="7">The sequence shown here is derived from an EMBL/GenBank/DDBJ whole genome shotgun (WGS) entry which is preliminary data.</text>
</comment>
<proteinExistence type="inferred from homology"/>
<dbReference type="GO" id="GO:0055085">
    <property type="term" value="P:transmembrane transport"/>
    <property type="evidence" value="ECO:0007669"/>
    <property type="project" value="InterPro"/>
</dbReference>
<keyword evidence="2 5" id="KW-0812">Transmembrane</keyword>
<evidence type="ECO:0000256" key="1">
    <source>
        <dbReference type="ARBA" id="ARBA00004651"/>
    </source>
</evidence>
<dbReference type="PANTHER" id="PTHR42922:SF1">
    <property type="entry name" value="PHOSPHATE TRANSPORT SYSTEM PERMEASE PROTEIN PSTA"/>
    <property type="match status" value="1"/>
</dbReference>
<name>A0A7C5KBA8_9BACT</name>
<protein>
    <submittedName>
        <fullName evidence="7">ABC transporter permease subunit</fullName>
    </submittedName>
</protein>
<dbReference type="Gene3D" id="1.10.3720.10">
    <property type="entry name" value="MetI-like"/>
    <property type="match status" value="1"/>
</dbReference>
<dbReference type="PANTHER" id="PTHR42922">
    <property type="entry name" value="PHOSPHATE TRANSPORT SYSTEM PERMEASE PROTEIN PSTA"/>
    <property type="match status" value="1"/>
</dbReference>
<feature type="transmembrane region" description="Helical" evidence="5">
    <location>
        <begin position="62"/>
        <end position="90"/>
    </location>
</feature>
<evidence type="ECO:0000256" key="5">
    <source>
        <dbReference type="RuleBase" id="RU363032"/>
    </source>
</evidence>
<dbReference type="InterPro" id="IPR000515">
    <property type="entry name" value="MetI-like"/>
</dbReference>
<feature type="transmembrane region" description="Helical" evidence="5">
    <location>
        <begin position="102"/>
        <end position="122"/>
    </location>
</feature>
<dbReference type="InterPro" id="IPR035906">
    <property type="entry name" value="MetI-like_sf"/>
</dbReference>
<organism evidence="7">
    <name type="scientific">Thermodesulfobium narugense</name>
    <dbReference type="NCBI Taxonomy" id="184064"/>
    <lineage>
        <taxon>Bacteria</taxon>
        <taxon>Pseudomonadati</taxon>
        <taxon>Thermodesulfobiota</taxon>
        <taxon>Thermodesulfobiia</taxon>
        <taxon>Thermodesulfobiales</taxon>
        <taxon>Thermodesulfobiaceae</taxon>
        <taxon>Thermodesulfobium</taxon>
    </lineage>
</organism>
<sequence length="272" mass="29820">MRVIIDKIFQIFTLSVAIFVSIILIFILFQLIKDGISSLSLNFFIESARPVGANSGGFKQAILGSLIIDSIAMLIIVFLSILGGLFLYVYPETLLSKILKESMSLLQGTPTIVCGICVYYILVRSMGHFSGLAGSVALALVGIPYMVLASEQIFSMTPTLLLEAAYSLGLSRTRVILYVVLKFAKFPLLAISLLTLARIAGETAPLLFTAFGNSFLELNPLRPMAAIPLQIYVYAISPYDEWHRLAWAGALILIAFVTVLSLILGRYRRLGE</sequence>
<dbReference type="EMBL" id="DRUY01000117">
    <property type="protein sequence ID" value="HHI65564.1"/>
    <property type="molecule type" value="Genomic_DNA"/>
</dbReference>